<dbReference type="Proteomes" id="UP000225433">
    <property type="component" value="Unassembled WGS sequence"/>
</dbReference>
<evidence type="ECO:0000313" key="3">
    <source>
        <dbReference type="Proteomes" id="UP000225433"/>
    </source>
</evidence>
<keyword evidence="1" id="KW-0614">Plasmid</keyword>
<geneLocation type="plasmid" evidence="1">
    <name>unnamed3</name>
</geneLocation>
<sequence>MDITRYTTEHIMNIANELNLDPHDSTLPHILSRHIYTLRYATHDDGSPCDYPTILIHLLKSLK</sequence>
<proteinExistence type="predicted"/>
<protein>
    <submittedName>
        <fullName evidence="1">Uncharacterized protein</fullName>
    </submittedName>
</protein>
<accession>A0A1V0M4P8</accession>
<reference evidence="2 3" key="2">
    <citation type="journal article" date="2017" name="Nat. Microbiol.">
        <title>Natural product diversity associated with the nematode symbionts Photorhabdus and Xenorhabdus.</title>
        <authorList>
            <person name="Tobias N.J."/>
            <person name="Wolff H."/>
            <person name="Djahanschiri B."/>
            <person name="Grundmann F."/>
            <person name="Kronenwerth M."/>
            <person name="Shi Y.M."/>
            <person name="Simonyi S."/>
            <person name="Grun P."/>
            <person name="Shapiro-Ilan D."/>
            <person name="Pidot S.J."/>
            <person name="Stinear T.P."/>
            <person name="Ebersberger I."/>
            <person name="Bode H.B."/>
        </authorList>
    </citation>
    <scope>NUCLEOTIDE SEQUENCE [LARGE SCALE GENOMIC DNA]</scope>
    <source>
        <strain evidence="2 3">DSM 17903</strain>
    </source>
</reference>
<gene>
    <name evidence="2" type="ORF">Xhom_04706</name>
</gene>
<evidence type="ECO:0000313" key="2">
    <source>
        <dbReference type="EMBL" id="PHM51867.1"/>
    </source>
</evidence>
<reference evidence="1" key="1">
    <citation type="journal article" date="2017" name="J. Invertebr. Pathol.">
        <title>Identification and bacterial characteristics of Xenorhabdus hominickii ANU101 from an entomopathogenic nematode, Steinernema monticolum.</title>
        <authorList>
            <person name="Park Y."/>
            <person name="Kang S."/>
            <person name="Sadekuzzaman M."/>
            <person name="Kim H."/>
            <person name="Jung J.K."/>
            <person name="Kim Y."/>
        </authorList>
    </citation>
    <scope>NUCLEOTIDE SEQUENCE</scope>
    <source>
        <strain evidence="1">ANU101</strain>
        <plasmid evidence="1">unnamed3</plasmid>
    </source>
</reference>
<organism evidence="1">
    <name type="scientific">Xenorhabdus hominickii</name>
    <dbReference type="NCBI Taxonomy" id="351679"/>
    <lineage>
        <taxon>Bacteria</taxon>
        <taxon>Pseudomonadati</taxon>
        <taxon>Pseudomonadota</taxon>
        <taxon>Gammaproteobacteria</taxon>
        <taxon>Enterobacterales</taxon>
        <taxon>Morganellaceae</taxon>
        <taxon>Xenorhabdus</taxon>
    </lineage>
</organism>
<dbReference type="AlphaFoldDB" id="A0A1V0M4P8"/>
<evidence type="ECO:0000313" key="1">
    <source>
        <dbReference type="EMBL" id="ARD69856.1"/>
    </source>
</evidence>
<dbReference type="EMBL" id="NJAI01000012">
    <property type="protein sequence ID" value="PHM51867.1"/>
    <property type="molecule type" value="Genomic_DNA"/>
</dbReference>
<name>A0A1V0M4P8_XENHO</name>
<dbReference type="EMBL" id="KX517800">
    <property type="protein sequence ID" value="ARD69856.1"/>
    <property type="molecule type" value="Genomic_DNA"/>
</dbReference>